<dbReference type="PANTHER" id="PTHR23327:SF42">
    <property type="entry name" value="LON PEPTIDASE N-TERMINAL DOMAIN AND RING FINGER PROTEIN C14F5.10C"/>
    <property type="match status" value="1"/>
</dbReference>
<dbReference type="Proteomes" id="UP000452235">
    <property type="component" value="Unassembled WGS sequence"/>
</dbReference>
<dbReference type="Pfam" id="PF13923">
    <property type="entry name" value="zf-C3HC4_2"/>
    <property type="match status" value="1"/>
</dbReference>
<feature type="transmembrane region" description="Helical" evidence="2">
    <location>
        <begin position="514"/>
        <end position="535"/>
    </location>
</feature>
<dbReference type="GO" id="GO:0006508">
    <property type="term" value="P:proteolysis"/>
    <property type="evidence" value="ECO:0007669"/>
    <property type="project" value="UniProtKB-KW"/>
</dbReference>
<feature type="region of interest" description="Disordered" evidence="1">
    <location>
        <begin position="608"/>
        <end position="638"/>
    </location>
</feature>
<sequence length="638" mass="70298">MEDDAISPHEDNDSHRPLTPNTAIHCPPPSSSSPTPSLPSTDRFADVPLTQAVLRLIQCSQCSRPLQTPLRLPCGNTVCRGCLPPLHRRRGVTYPATEARRDGFTCSACLGDHCVGDCGTDVLLTRLVEVFDEVLRPAATEAGENATGEEGGMEALYALIRAGRFDYNAYGGTCERDGGQTDARSATVLGRLAERLRGELDCHVCYALILDPLTTCCGHTFCQRCVAMVLGHSDLCPVCRRKLNMSSTLQSEPVNQRIAALIEALFPEQVAARRETSALEESNPNETTLPLFVSSLSLPTMPTFLHIFEPRYRLMIRRVMQSRGRRFGMVMYNRAGRLQEGLGRSQFLQYGTVLVVDRYELLPDGRSLVVATGVSRFKVLGSVVVDGYHVGRIQRVDDISITEEEAREALETSATAVDVEGSAERPLDSMSTQELFQLGLDFVRRQHGQGAVWLRPRALLAYGDIPTDPVRFPWWFASILPVWEEEKYALLSATSVRERLKITARWIRKLESPVPLLVFAVLPIILGAGTMSLPLGSSVFTTFTPFSMSVSVSFGSAGPFTVNSGQPHFQREGSETHLPQIVVVSIFLAIFLAQVAVNAAHVWRTRRRPRVEAPEQPATTQAPDNPQDEAEGEDREPG</sequence>
<dbReference type="InterPro" id="IPR046336">
    <property type="entry name" value="Lon_prtase_N_sf"/>
</dbReference>
<evidence type="ECO:0000313" key="5">
    <source>
        <dbReference type="EMBL" id="GFF12510.1"/>
    </source>
</evidence>
<dbReference type="InterPro" id="IPR001841">
    <property type="entry name" value="Znf_RING"/>
</dbReference>
<dbReference type="PROSITE" id="PS00518">
    <property type="entry name" value="ZF_RING_1"/>
    <property type="match status" value="1"/>
</dbReference>
<dbReference type="SMART" id="SM00184">
    <property type="entry name" value="RING"/>
    <property type="match status" value="2"/>
</dbReference>
<dbReference type="GO" id="GO:0008233">
    <property type="term" value="F:peptidase activity"/>
    <property type="evidence" value="ECO:0007669"/>
    <property type="project" value="UniProtKB-KW"/>
</dbReference>
<feature type="region of interest" description="Disordered" evidence="1">
    <location>
        <begin position="1"/>
        <end position="43"/>
    </location>
</feature>
<dbReference type="Pfam" id="PF02190">
    <property type="entry name" value="LON_substr_bdg"/>
    <property type="match status" value="1"/>
</dbReference>
<feature type="compositionally biased region" description="Low complexity" evidence="1">
    <location>
        <begin position="32"/>
        <end position="41"/>
    </location>
</feature>
<dbReference type="Gene3D" id="1.20.58.1480">
    <property type="match status" value="1"/>
</dbReference>
<dbReference type="AlphaFoldDB" id="A0A5M3YME0"/>
<name>A0A5M3YME0_ASPTE</name>
<feature type="compositionally biased region" description="Acidic residues" evidence="1">
    <location>
        <begin position="626"/>
        <end position="638"/>
    </location>
</feature>
<accession>A0A5M3YME0</accession>
<dbReference type="InterPro" id="IPR013083">
    <property type="entry name" value="Znf_RING/FYVE/PHD"/>
</dbReference>
<dbReference type="InterPro" id="IPR015947">
    <property type="entry name" value="PUA-like_sf"/>
</dbReference>
<dbReference type="SUPFAM" id="SSF88697">
    <property type="entry name" value="PUA domain-like"/>
    <property type="match status" value="1"/>
</dbReference>
<keyword evidence="2" id="KW-0812">Transmembrane</keyword>
<comment type="caution">
    <text evidence="5">The sequence shown here is derived from an EMBL/GenBank/DDBJ whole genome shotgun (WGS) entry which is preliminary data.</text>
</comment>
<dbReference type="GO" id="GO:0061630">
    <property type="term" value="F:ubiquitin protein ligase activity"/>
    <property type="evidence" value="ECO:0007669"/>
    <property type="project" value="TreeGrafter"/>
</dbReference>
<evidence type="ECO:0000259" key="4">
    <source>
        <dbReference type="PROSITE" id="PS51787"/>
    </source>
</evidence>
<keyword evidence="5" id="KW-0645">Protease</keyword>
<evidence type="ECO:0000259" key="3">
    <source>
        <dbReference type="PROSITE" id="PS50089"/>
    </source>
</evidence>
<dbReference type="VEuPathDB" id="FungiDB:ATEG_01524"/>
<feature type="transmembrane region" description="Helical" evidence="2">
    <location>
        <begin position="581"/>
        <end position="600"/>
    </location>
</feature>
<dbReference type="PANTHER" id="PTHR23327">
    <property type="entry name" value="RING FINGER PROTEIN 127"/>
    <property type="match status" value="1"/>
</dbReference>
<feature type="compositionally biased region" description="Basic and acidic residues" evidence="1">
    <location>
        <begin position="1"/>
        <end position="16"/>
    </location>
</feature>
<protein>
    <submittedName>
        <fullName evidence="5">Putative ATP-dependent protease</fullName>
    </submittedName>
</protein>
<keyword evidence="2" id="KW-0472">Membrane</keyword>
<dbReference type="PROSITE" id="PS50089">
    <property type="entry name" value="ZF_RING_2"/>
    <property type="match status" value="1"/>
</dbReference>
<gene>
    <name evidence="5" type="ORF">ATEIFO6365_0001073300</name>
</gene>
<dbReference type="InterPro" id="IPR017907">
    <property type="entry name" value="Znf_RING_CS"/>
</dbReference>
<dbReference type="SMART" id="SM00464">
    <property type="entry name" value="LON"/>
    <property type="match status" value="1"/>
</dbReference>
<dbReference type="EMBL" id="BLJY01000001">
    <property type="protein sequence ID" value="GFF12510.1"/>
    <property type="molecule type" value="Genomic_DNA"/>
</dbReference>
<dbReference type="Gene3D" id="2.30.130.40">
    <property type="entry name" value="LON domain-like"/>
    <property type="match status" value="1"/>
</dbReference>
<evidence type="ECO:0000256" key="2">
    <source>
        <dbReference type="SAM" id="Phobius"/>
    </source>
</evidence>
<feature type="domain" description="Lon N-terminal" evidence="4">
    <location>
        <begin position="286"/>
        <end position="511"/>
    </location>
</feature>
<proteinExistence type="predicted"/>
<dbReference type="InterPro" id="IPR003111">
    <property type="entry name" value="Lon_prtase_N"/>
</dbReference>
<organism evidence="5 6">
    <name type="scientific">Aspergillus terreus</name>
    <dbReference type="NCBI Taxonomy" id="33178"/>
    <lineage>
        <taxon>Eukaryota</taxon>
        <taxon>Fungi</taxon>
        <taxon>Dikarya</taxon>
        <taxon>Ascomycota</taxon>
        <taxon>Pezizomycotina</taxon>
        <taxon>Eurotiomycetes</taxon>
        <taxon>Eurotiomycetidae</taxon>
        <taxon>Eurotiales</taxon>
        <taxon>Aspergillaceae</taxon>
        <taxon>Aspergillus</taxon>
        <taxon>Aspergillus subgen. Circumdati</taxon>
    </lineage>
</organism>
<dbReference type="Gene3D" id="3.30.40.10">
    <property type="entry name" value="Zinc/RING finger domain, C3HC4 (zinc finger)"/>
    <property type="match status" value="2"/>
</dbReference>
<dbReference type="SUPFAM" id="SSF57850">
    <property type="entry name" value="RING/U-box"/>
    <property type="match status" value="2"/>
</dbReference>
<dbReference type="OrthoDB" id="264917at2759"/>
<feature type="domain" description="RING-type" evidence="3">
    <location>
        <begin position="202"/>
        <end position="240"/>
    </location>
</feature>
<evidence type="ECO:0000313" key="6">
    <source>
        <dbReference type="Proteomes" id="UP000452235"/>
    </source>
</evidence>
<keyword evidence="5" id="KW-0378">Hydrolase</keyword>
<dbReference type="PROSITE" id="PS51787">
    <property type="entry name" value="LON_N"/>
    <property type="match status" value="1"/>
</dbReference>
<keyword evidence="6" id="KW-1185">Reference proteome</keyword>
<reference evidence="5 6" key="1">
    <citation type="submission" date="2020-01" db="EMBL/GenBank/DDBJ databases">
        <title>Aspergillus terreus IFO 6365 whole genome shotgun sequence.</title>
        <authorList>
            <person name="Kanamasa S."/>
            <person name="Takahashi H."/>
        </authorList>
    </citation>
    <scope>NUCLEOTIDE SEQUENCE [LARGE SCALE GENOMIC DNA]</scope>
    <source>
        <strain evidence="5 6">IFO 6365</strain>
    </source>
</reference>
<evidence type="ECO:0000256" key="1">
    <source>
        <dbReference type="SAM" id="MobiDB-lite"/>
    </source>
</evidence>
<keyword evidence="2" id="KW-1133">Transmembrane helix</keyword>